<evidence type="ECO:0000313" key="2">
    <source>
        <dbReference type="EMBL" id="PIT90448.1"/>
    </source>
</evidence>
<organism evidence="2 3">
    <name type="scientific">Candidatus Komeilibacteria bacterium CG10_big_fil_rev_8_21_14_0_10_41_13</name>
    <dbReference type="NCBI Taxonomy" id="1974476"/>
    <lineage>
        <taxon>Bacteria</taxon>
        <taxon>Candidatus Komeiliibacteriota</taxon>
    </lineage>
</organism>
<dbReference type="AlphaFoldDB" id="A0A2M6WCD8"/>
<feature type="region of interest" description="Disordered" evidence="1">
    <location>
        <begin position="1"/>
        <end position="29"/>
    </location>
</feature>
<sequence length="174" mass="19959">MPENKNKFEDPLAGLEIDESQINKPDEKLSLAEKVKDRLAEKRKESPDRSVKEAEQSLINEIERTPTSASTVQIARVPVIQDPLYSQIEGILSDGLADVYNSLTPEKKQEFKKAGEETSSKITILLRSAKFKVKEVFRLIFQWLKIIPGVNKYYLEQEAKIKADQILFLKKRIK</sequence>
<gene>
    <name evidence="2" type="ORF">COU22_02120</name>
</gene>
<name>A0A2M6WCD8_9BACT</name>
<dbReference type="EMBL" id="PFBO01000071">
    <property type="protein sequence ID" value="PIT90448.1"/>
    <property type="molecule type" value="Genomic_DNA"/>
</dbReference>
<dbReference type="Proteomes" id="UP000230543">
    <property type="component" value="Unassembled WGS sequence"/>
</dbReference>
<accession>A0A2M6WCD8</accession>
<proteinExistence type="predicted"/>
<protein>
    <submittedName>
        <fullName evidence="2">Uncharacterized protein</fullName>
    </submittedName>
</protein>
<evidence type="ECO:0000313" key="3">
    <source>
        <dbReference type="Proteomes" id="UP000230543"/>
    </source>
</evidence>
<feature type="compositionally biased region" description="Basic and acidic residues" evidence="1">
    <location>
        <begin position="1"/>
        <end position="10"/>
    </location>
</feature>
<reference evidence="3" key="1">
    <citation type="submission" date="2017-09" db="EMBL/GenBank/DDBJ databases">
        <title>Depth-based differentiation of microbial function through sediment-hosted aquifers and enrichment of novel symbionts in the deep terrestrial subsurface.</title>
        <authorList>
            <person name="Probst A.J."/>
            <person name="Ladd B."/>
            <person name="Jarett J.K."/>
            <person name="Geller-Mcgrath D.E."/>
            <person name="Sieber C.M.K."/>
            <person name="Emerson J.B."/>
            <person name="Anantharaman K."/>
            <person name="Thomas B.C."/>
            <person name="Malmstrom R."/>
            <person name="Stieglmeier M."/>
            <person name="Klingl A."/>
            <person name="Woyke T."/>
            <person name="Ryan C.M."/>
            <person name="Banfield J.F."/>
        </authorList>
    </citation>
    <scope>NUCLEOTIDE SEQUENCE [LARGE SCALE GENOMIC DNA]</scope>
</reference>
<comment type="caution">
    <text evidence="2">The sequence shown here is derived from an EMBL/GenBank/DDBJ whole genome shotgun (WGS) entry which is preliminary data.</text>
</comment>
<evidence type="ECO:0000256" key="1">
    <source>
        <dbReference type="SAM" id="MobiDB-lite"/>
    </source>
</evidence>